<feature type="transmembrane region" description="Helical" evidence="2">
    <location>
        <begin position="180"/>
        <end position="205"/>
    </location>
</feature>
<dbReference type="EMBL" id="JEMT01028240">
    <property type="protein sequence ID" value="EXX55298.1"/>
    <property type="molecule type" value="Genomic_DNA"/>
</dbReference>
<feature type="transmembrane region" description="Helical" evidence="2">
    <location>
        <begin position="6"/>
        <end position="25"/>
    </location>
</feature>
<evidence type="ECO:0000256" key="2">
    <source>
        <dbReference type="SAM" id="Phobius"/>
    </source>
</evidence>
<proteinExistence type="predicted"/>
<feature type="transmembrane region" description="Helical" evidence="2">
    <location>
        <begin position="34"/>
        <end position="56"/>
    </location>
</feature>
<name>A0A015LKI2_RHIIW</name>
<gene>
    <name evidence="3" type="ORF">RirG_226700</name>
</gene>
<feature type="compositionally biased region" description="Low complexity" evidence="1">
    <location>
        <begin position="416"/>
        <end position="438"/>
    </location>
</feature>
<feature type="compositionally biased region" description="Low complexity" evidence="1">
    <location>
        <begin position="314"/>
        <end position="331"/>
    </location>
</feature>
<dbReference type="HOGENOM" id="CLU_625764_0_0_1"/>
<evidence type="ECO:0000313" key="4">
    <source>
        <dbReference type="Proteomes" id="UP000022910"/>
    </source>
</evidence>
<feature type="compositionally biased region" description="Polar residues" evidence="1">
    <location>
        <begin position="350"/>
        <end position="366"/>
    </location>
</feature>
<feature type="region of interest" description="Disordered" evidence="1">
    <location>
        <begin position="412"/>
        <end position="438"/>
    </location>
</feature>
<sequence>MEKAGLITLIVISIILSFLSIVHIIRRAISAPTIFIHINCLFGALIILSLSILDILRVEKVVEFTKDFSSIYFLSTSITLILSCYILLQVGINFYQDYSFIKNILMFAPIVVTMGVFSLSVLTAIRILLSEDFKLSQSEINLKNITFILSSISGLLSFIYGIIPLFSIRYQTRLRPQQTAISIVHFFIVATFFIAHFIVYAIVTFKGPILDMNYNSIQNMILILIFPGCLFAPPRSMVKFIKRRFLGVEELDIGGDYRPNMLPDNYTSRNIIFNMENYANRNIINNNNINNINNVDDDDNDITLNRKVYRLSKSLPPLPPQISSSPVTISSPTPPPRSTPNSASPRRNESPNPYSRIQIHGRSQSHTLFRSPYQFQTHKRSNTTNTVNSLNSIDSDTSFYLAKFFNYPTNGSSSKNNNNNNNDNNNINININNLTSRR</sequence>
<dbReference type="AlphaFoldDB" id="A0A015LKI2"/>
<dbReference type="Proteomes" id="UP000022910">
    <property type="component" value="Unassembled WGS sequence"/>
</dbReference>
<feature type="transmembrane region" description="Helical" evidence="2">
    <location>
        <begin position="71"/>
        <end position="92"/>
    </location>
</feature>
<organism evidence="3 4">
    <name type="scientific">Rhizophagus irregularis (strain DAOM 197198w)</name>
    <name type="common">Glomus intraradices</name>
    <dbReference type="NCBI Taxonomy" id="1432141"/>
    <lineage>
        <taxon>Eukaryota</taxon>
        <taxon>Fungi</taxon>
        <taxon>Fungi incertae sedis</taxon>
        <taxon>Mucoromycota</taxon>
        <taxon>Glomeromycotina</taxon>
        <taxon>Glomeromycetes</taxon>
        <taxon>Glomerales</taxon>
        <taxon>Glomeraceae</taxon>
        <taxon>Rhizophagus</taxon>
    </lineage>
</organism>
<feature type="transmembrane region" description="Helical" evidence="2">
    <location>
        <begin position="104"/>
        <end position="125"/>
    </location>
</feature>
<accession>A0A015LKI2</accession>
<comment type="caution">
    <text evidence="3">The sequence shown here is derived from an EMBL/GenBank/DDBJ whole genome shotgun (WGS) entry which is preliminary data.</text>
</comment>
<keyword evidence="2" id="KW-0812">Transmembrane</keyword>
<evidence type="ECO:0000256" key="1">
    <source>
        <dbReference type="SAM" id="MobiDB-lite"/>
    </source>
</evidence>
<keyword evidence="4" id="KW-1185">Reference proteome</keyword>
<feature type="transmembrane region" description="Helical" evidence="2">
    <location>
        <begin position="217"/>
        <end position="234"/>
    </location>
</feature>
<protein>
    <submittedName>
        <fullName evidence="3">Uncharacterized protein</fullName>
    </submittedName>
</protein>
<evidence type="ECO:0000313" key="3">
    <source>
        <dbReference type="EMBL" id="EXX55298.1"/>
    </source>
</evidence>
<dbReference type="SMR" id="A0A015LKI2"/>
<feature type="region of interest" description="Disordered" evidence="1">
    <location>
        <begin position="314"/>
        <end position="366"/>
    </location>
</feature>
<keyword evidence="2" id="KW-0472">Membrane</keyword>
<keyword evidence="2" id="KW-1133">Transmembrane helix</keyword>
<dbReference type="OrthoDB" id="2434124at2759"/>
<feature type="transmembrane region" description="Helical" evidence="2">
    <location>
        <begin position="145"/>
        <end position="168"/>
    </location>
</feature>
<reference evidence="3 4" key="1">
    <citation type="submission" date="2014-02" db="EMBL/GenBank/DDBJ databases">
        <title>Single nucleus genome sequencing reveals high similarity among nuclei of an endomycorrhizal fungus.</title>
        <authorList>
            <person name="Lin K."/>
            <person name="Geurts R."/>
            <person name="Zhang Z."/>
            <person name="Limpens E."/>
            <person name="Saunders D.G."/>
            <person name="Mu D."/>
            <person name="Pang E."/>
            <person name="Cao H."/>
            <person name="Cha H."/>
            <person name="Lin T."/>
            <person name="Zhou Q."/>
            <person name="Shang Y."/>
            <person name="Li Y."/>
            <person name="Ivanov S."/>
            <person name="Sharma T."/>
            <person name="Velzen R.V."/>
            <person name="Ruijter N.D."/>
            <person name="Aanen D.K."/>
            <person name="Win J."/>
            <person name="Kamoun S."/>
            <person name="Bisseling T."/>
            <person name="Huang S."/>
        </authorList>
    </citation>
    <scope>NUCLEOTIDE SEQUENCE [LARGE SCALE GENOMIC DNA]</scope>
    <source>
        <strain evidence="4">DAOM197198w</strain>
    </source>
</reference>